<gene>
    <name evidence="9" type="ORF">F3Y22_tig00111427pilonHSYRG00190</name>
</gene>
<evidence type="ECO:0000256" key="4">
    <source>
        <dbReference type="ARBA" id="ARBA00023125"/>
    </source>
</evidence>
<feature type="region of interest" description="Disordered" evidence="7">
    <location>
        <begin position="94"/>
        <end position="113"/>
    </location>
</feature>
<keyword evidence="2" id="KW-0805">Transcription regulation</keyword>
<reference evidence="9" key="1">
    <citation type="submission" date="2019-09" db="EMBL/GenBank/DDBJ databases">
        <title>Draft genome information of white flower Hibiscus syriacus.</title>
        <authorList>
            <person name="Kim Y.-M."/>
        </authorList>
    </citation>
    <scope>NUCLEOTIDE SEQUENCE [LARGE SCALE GENOMIC DNA]</scope>
    <source>
        <strain evidence="9">YM2019G1</strain>
    </source>
</reference>
<evidence type="ECO:0000256" key="7">
    <source>
        <dbReference type="SAM" id="MobiDB-lite"/>
    </source>
</evidence>
<dbReference type="PANTHER" id="PTHR46373:SF2">
    <property type="entry name" value="RWP-RK DOMAIN-CONTAINING PROTEIN"/>
    <property type="match status" value="1"/>
</dbReference>
<dbReference type="PANTHER" id="PTHR46373">
    <property type="entry name" value="PROTEIN RKD4"/>
    <property type="match status" value="1"/>
</dbReference>
<evidence type="ECO:0000259" key="8">
    <source>
        <dbReference type="PROSITE" id="PS51519"/>
    </source>
</evidence>
<dbReference type="AlphaFoldDB" id="A0A6A2YK56"/>
<evidence type="ECO:0000256" key="5">
    <source>
        <dbReference type="ARBA" id="ARBA00023163"/>
    </source>
</evidence>
<evidence type="ECO:0000313" key="10">
    <source>
        <dbReference type="Proteomes" id="UP000436088"/>
    </source>
</evidence>
<organism evidence="9 10">
    <name type="scientific">Hibiscus syriacus</name>
    <name type="common">Rose of Sharon</name>
    <dbReference type="NCBI Taxonomy" id="106335"/>
    <lineage>
        <taxon>Eukaryota</taxon>
        <taxon>Viridiplantae</taxon>
        <taxon>Streptophyta</taxon>
        <taxon>Embryophyta</taxon>
        <taxon>Tracheophyta</taxon>
        <taxon>Spermatophyta</taxon>
        <taxon>Magnoliopsida</taxon>
        <taxon>eudicotyledons</taxon>
        <taxon>Gunneridae</taxon>
        <taxon>Pentapetalae</taxon>
        <taxon>rosids</taxon>
        <taxon>malvids</taxon>
        <taxon>Malvales</taxon>
        <taxon>Malvaceae</taxon>
        <taxon>Malvoideae</taxon>
        <taxon>Hibiscus</taxon>
    </lineage>
</organism>
<dbReference type="InterPro" id="IPR044607">
    <property type="entry name" value="RKD-like"/>
</dbReference>
<dbReference type="GO" id="GO:0003677">
    <property type="term" value="F:DNA binding"/>
    <property type="evidence" value="ECO:0007669"/>
    <property type="project" value="UniProtKB-KW"/>
</dbReference>
<sequence length="232" mass="26890">MDLGFPKFENGPEFDCINFEENPFRMLELSAFEMDSSYDFNSSSLPSQSNNACVEFMDFEEISNDFTLLDHNEDEMVDVKPLKAVVDSLGHHCGNMTNNSGSSGTLSKSRSRSFRRKRTGALELDEFQKYFDFPISKAAKEMNVGLTLLKKRCREPNILRWPHRKIKSLKSLINNVKELGLTNEIQVLEEHQRMLEKLPDMELPERTKKLRQACFKANYKKEVNTATFLHMF</sequence>
<feature type="compositionally biased region" description="Low complexity" evidence="7">
    <location>
        <begin position="97"/>
        <end position="108"/>
    </location>
</feature>
<evidence type="ECO:0000313" key="9">
    <source>
        <dbReference type="EMBL" id="KAE8678257.1"/>
    </source>
</evidence>
<name>A0A6A2YK56_HIBSY</name>
<dbReference type="InterPro" id="IPR003035">
    <property type="entry name" value="RWP-RK_dom"/>
</dbReference>
<keyword evidence="3" id="KW-0175">Coiled coil</keyword>
<evidence type="ECO:0000256" key="6">
    <source>
        <dbReference type="ARBA" id="ARBA00023242"/>
    </source>
</evidence>
<evidence type="ECO:0000256" key="1">
    <source>
        <dbReference type="ARBA" id="ARBA00004049"/>
    </source>
</evidence>
<protein>
    <submittedName>
        <fullName evidence="9">Protein RKD3</fullName>
    </submittedName>
</protein>
<dbReference type="GO" id="GO:0003700">
    <property type="term" value="F:DNA-binding transcription factor activity"/>
    <property type="evidence" value="ECO:0007669"/>
    <property type="project" value="InterPro"/>
</dbReference>
<dbReference type="EMBL" id="VEPZ02001337">
    <property type="protein sequence ID" value="KAE8678257.1"/>
    <property type="molecule type" value="Genomic_DNA"/>
</dbReference>
<dbReference type="Proteomes" id="UP000436088">
    <property type="component" value="Unassembled WGS sequence"/>
</dbReference>
<keyword evidence="6" id="KW-0539">Nucleus</keyword>
<feature type="domain" description="RWP-RK" evidence="8">
    <location>
        <begin position="101"/>
        <end position="190"/>
    </location>
</feature>
<keyword evidence="10" id="KW-1185">Reference proteome</keyword>
<accession>A0A6A2YK56</accession>
<dbReference type="Pfam" id="PF02042">
    <property type="entry name" value="RWP-RK"/>
    <property type="match status" value="1"/>
</dbReference>
<dbReference type="PROSITE" id="PS51519">
    <property type="entry name" value="RWP_RK"/>
    <property type="match status" value="1"/>
</dbReference>
<keyword evidence="4" id="KW-0238">DNA-binding</keyword>
<comment type="function">
    <text evidence="1">Putative transcription factor.</text>
</comment>
<evidence type="ECO:0000256" key="3">
    <source>
        <dbReference type="ARBA" id="ARBA00023054"/>
    </source>
</evidence>
<evidence type="ECO:0000256" key="2">
    <source>
        <dbReference type="ARBA" id="ARBA00023015"/>
    </source>
</evidence>
<proteinExistence type="predicted"/>
<keyword evidence="5" id="KW-0804">Transcription</keyword>
<comment type="caution">
    <text evidence="9">The sequence shown here is derived from an EMBL/GenBank/DDBJ whole genome shotgun (WGS) entry which is preliminary data.</text>
</comment>